<dbReference type="AlphaFoldDB" id="A0A645HGY1"/>
<reference evidence="3" key="1">
    <citation type="submission" date="2019-08" db="EMBL/GenBank/DDBJ databases">
        <authorList>
            <person name="Kucharzyk K."/>
            <person name="Murdoch R.W."/>
            <person name="Higgins S."/>
            <person name="Loffler F."/>
        </authorList>
    </citation>
    <scope>NUCLEOTIDE SEQUENCE</scope>
</reference>
<sequence>MINDQIHDLVASQVDLAIHITSSPLEDHVATRVCDIHWGLFCTPEYLAQAAVLIRSPADLKLARLITPLNQSHRLELRQGGEVTQVQCDPFIQSGDYQFLFNAAMEGLGVALLPRYAVQHALQRGQLVQVLETHQVKGVGSALYIVRAPNRQPSAATLALIDLLVSAIAQMAPSWSVPLPA</sequence>
<dbReference type="EMBL" id="VSSQ01093419">
    <property type="protein sequence ID" value="MPN38281.1"/>
    <property type="molecule type" value="Genomic_DNA"/>
</dbReference>
<dbReference type="InterPro" id="IPR058163">
    <property type="entry name" value="LysR-type_TF_proteobact-type"/>
</dbReference>
<feature type="domain" description="LysR substrate-binding" evidence="2">
    <location>
        <begin position="4"/>
        <end position="166"/>
    </location>
</feature>
<dbReference type="Gene3D" id="3.40.190.290">
    <property type="match status" value="1"/>
</dbReference>
<dbReference type="Pfam" id="PF03466">
    <property type="entry name" value="LysR_substrate"/>
    <property type="match status" value="1"/>
</dbReference>
<dbReference type="PANTHER" id="PTHR30537:SF5">
    <property type="entry name" value="HTH-TYPE TRANSCRIPTIONAL ACTIVATOR TTDR-RELATED"/>
    <property type="match status" value="1"/>
</dbReference>
<dbReference type="InterPro" id="IPR005119">
    <property type="entry name" value="LysR_subst-bd"/>
</dbReference>
<dbReference type="PANTHER" id="PTHR30537">
    <property type="entry name" value="HTH-TYPE TRANSCRIPTIONAL REGULATOR"/>
    <property type="match status" value="1"/>
</dbReference>
<proteinExistence type="inferred from homology"/>
<evidence type="ECO:0000256" key="1">
    <source>
        <dbReference type="ARBA" id="ARBA00009437"/>
    </source>
</evidence>
<comment type="caution">
    <text evidence="3">The sequence shown here is derived from an EMBL/GenBank/DDBJ whole genome shotgun (WGS) entry which is preliminary data.</text>
</comment>
<comment type="similarity">
    <text evidence="1">Belongs to the LysR transcriptional regulatory family.</text>
</comment>
<dbReference type="SUPFAM" id="SSF53850">
    <property type="entry name" value="Periplasmic binding protein-like II"/>
    <property type="match status" value="1"/>
</dbReference>
<accession>A0A645HGY1</accession>
<protein>
    <recommendedName>
        <fullName evidence="2">LysR substrate-binding domain-containing protein</fullName>
    </recommendedName>
</protein>
<organism evidence="3">
    <name type="scientific">bioreactor metagenome</name>
    <dbReference type="NCBI Taxonomy" id="1076179"/>
    <lineage>
        <taxon>unclassified sequences</taxon>
        <taxon>metagenomes</taxon>
        <taxon>ecological metagenomes</taxon>
    </lineage>
</organism>
<gene>
    <name evidence="3" type="ORF">SDC9_185805</name>
</gene>
<evidence type="ECO:0000259" key="2">
    <source>
        <dbReference type="Pfam" id="PF03466"/>
    </source>
</evidence>
<evidence type="ECO:0000313" key="3">
    <source>
        <dbReference type="EMBL" id="MPN38281.1"/>
    </source>
</evidence>
<name>A0A645HGY1_9ZZZZ</name>